<name>A0A0N5D7D8_THECL</name>
<dbReference type="PANTHER" id="PTHR46163:SF24">
    <property type="entry name" value="PROTEIN-TYROSINE PHOSPHATASE CATALYTIC DOMAIN-CONTAINING PROTEIN-RELATED"/>
    <property type="match status" value="1"/>
</dbReference>
<accession>A0A0N5D7D8</accession>
<dbReference type="InterPro" id="IPR000387">
    <property type="entry name" value="Tyr_Pase_dom"/>
</dbReference>
<evidence type="ECO:0000259" key="1">
    <source>
        <dbReference type="PROSITE" id="PS50055"/>
    </source>
</evidence>
<dbReference type="InterPro" id="IPR052782">
    <property type="entry name" value="Oocyte-zygote_transition_reg"/>
</dbReference>
<evidence type="ECO:0000313" key="3">
    <source>
        <dbReference type="EMBL" id="VDN06563.1"/>
    </source>
</evidence>
<feature type="domain" description="Tyrosine specific protein phosphatases" evidence="2">
    <location>
        <begin position="224"/>
        <end position="296"/>
    </location>
</feature>
<dbReference type="PANTHER" id="PTHR46163">
    <property type="entry name" value="TYROSINE-PROTEIN PHOSPHATASE-RELATED"/>
    <property type="match status" value="1"/>
</dbReference>
<dbReference type="SUPFAM" id="SSF52799">
    <property type="entry name" value="(Phosphotyrosine protein) phosphatases II"/>
    <property type="match status" value="1"/>
</dbReference>
<dbReference type="PROSITE" id="PS50056">
    <property type="entry name" value="TYR_PHOSPHATASE_2"/>
    <property type="match status" value="1"/>
</dbReference>
<dbReference type="Pfam" id="PF00102">
    <property type="entry name" value="Y_phosphatase"/>
    <property type="match status" value="1"/>
</dbReference>
<dbReference type="STRING" id="103827.A0A0N5D7D8"/>
<organism evidence="5">
    <name type="scientific">Thelazia callipaeda</name>
    <name type="common">Oriental eyeworm</name>
    <name type="synonym">Parasitic nematode</name>
    <dbReference type="NCBI Taxonomy" id="103827"/>
    <lineage>
        <taxon>Eukaryota</taxon>
        <taxon>Metazoa</taxon>
        <taxon>Ecdysozoa</taxon>
        <taxon>Nematoda</taxon>
        <taxon>Chromadorea</taxon>
        <taxon>Rhabditida</taxon>
        <taxon>Spirurina</taxon>
        <taxon>Spiruromorpha</taxon>
        <taxon>Thelazioidea</taxon>
        <taxon>Thelaziidae</taxon>
        <taxon>Thelazia</taxon>
    </lineage>
</organism>
<evidence type="ECO:0000259" key="2">
    <source>
        <dbReference type="PROSITE" id="PS50056"/>
    </source>
</evidence>
<gene>
    <name evidence="3" type="ORF">TCLT_LOCUS8969</name>
</gene>
<dbReference type="SMART" id="SM00194">
    <property type="entry name" value="PTPc"/>
    <property type="match status" value="1"/>
</dbReference>
<dbReference type="WBParaSite" id="TCLT_0000898001-mRNA-1">
    <property type="protein sequence ID" value="TCLT_0000898001-mRNA-1"/>
    <property type="gene ID" value="TCLT_0000898001"/>
</dbReference>
<protein>
    <submittedName>
        <fullName evidence="5">Tyrosine-protein phosphatase domain-containing protein</fullName>
    </submittedName>
</protein>
<evidence type="ECO:0000313" key="4">
    <source>
        <dbReference type="Proteomes" id="UP000276776"/>
    </source>
</evidence>
<dbReference type="AlphaFoldDB" id="A0A0N5D7D8"/>
<dbReference type="EMBL" id="UYYF01004709">
    <property type="protein sequence ID" value="VDN06563.1"/>
    <property type="molecule type" value="Genomic_DNA"/>
</dbReference>
<evidence type="ECO:0000313" key="5">
    <source>
        <dbReference type="WBParaSite" id="TCLT_0000898001-mRNA-1"/>
    </source>
</evidence>
<dbReference type="GO" id="GO:0004725">
    <property type="term" value="F:protein tyrosine phosphatase activity"/>
    <property type="evidence" value="ECO:0007669"/>
    <property type="project" value="InterPro"/>
</dbReference>
<dbReference type="InterPro" id="IPR000242">
    <property type="entry name" value="PTP_cat"/>
</dbReference>
<dbReference type="OrthoDB" id="5775049at2759"/>
<sequence length="369" mass="42604">MNIIYIIKDASIRRGSSSVQKLVKGEKITDFAHSYFFFKSNLIKTLKLQHEFLWKMEFHISEFCRSEVLKQGKNRTSTVVNFNEGAVRLVPTMSEDSCYIHASRINLPYGNFIIAQGPTQTSLIDFFRMLWQYRIPLVVCLDSLTNQDTCYRYFSTKRQQAVKASDRITIETTGIMETTVPNLFIYEAVITNTEIKSGSNHRIIHIVHYDKWEGENTISPQVLVKIITIMKTMSDKFDQKSIVVHGSNGIKRSVVYVLTSVLMQQITKFRRLSVLSAPIAVCKRRYGALRSVDDYRLVLQSALCFAKQCELITDMKKYENAMEVSIYSRSKFVKMENYHPRLDSRSYIRICTTDIGGKECEQTMTNCVI</sequence>
<dbReference type="PRINTS" id="PR00700">
    <property type="entry name" value="PRTYPHPHTASE"/>
</dbReference>
<reference evidence="3 4" key="2">
    <citation type="submission" date="2018-11" db="EMBL/GenBank/DDBJ databases">
        <authorList>
            <consortium name="Pathogen Informatics"/>
        </authorList>
    </citation>
    <scope>NUCLEOTIDE SEQUENCE [LARGE SCALE GENOMIC DNA]</scope>
</reference>
<feature type="domain" description="Tyrosine-protein phosphatase" evidence="1">
    <location>
        <begin position="73"/>
        <end position="305"/>
    </location>
</feature>
<reference evidence="5" key="1">
    <citation type="submission" date="2017-02" db="UniProtKB">
        <authorList>
            <consortium name="WormBaseParasite"/>
        </authorList>
    </citation>
    <scope>IDENTIFICATION</scope>
</reference>
<dbReference type="OMA" id="WEGENTI"/>
<keyword evidence="4" id="KW-1185">Reference proteome</keyword>
<dbReference type="CDD" id="cd00047">
    <property type="entry name" value="PTPc"/>
    <property type="match status" value="1"/>
</dbReference>
<dbReference type="Gene3D" id="3.90.190.10">
    <property type="entry name" value="Protein tyrosine phosphatase superfamily"/>
    <property type="match status" value="1"/>
</dbReference>
<proteinExistence type="predicted"/>
<dbReference type="PROSITE" id="PS50055">
    <property type="entry name" value="TYR_PHOSPHATASE_PTP"/>
    <property type="match status" value="1"/>
</dbReference>
<dbReference type="Proteomes" id="UP000276776">
    <property type="component" value="Unassembled WGS sequence"/>
</dbReference>
<dbReference type="SMART" id="SM00404">
    <property type="entry name" value="PTPc_motif"/>
    <property type="match status" value="1"/>
</dbReference>
<dbReference type="InterPro" id="IPR029021">
    <property type="entry name" value="Prot-tyrosine_phosphatase-like"/>
</dbReference>
<dbReference type="InterPro" id="IPR003595">
    <property type="entry name" value="Tyr_Pase_cat"/>
</dbReference>